<feature type="transmembrane region" description="Helical" evidence="11">
    <location>
        <begin position="277"/>
        <end position="296"/>
    </location>
</feature>
<comment type="caution">
    <text evidence="12">The sequence shown here is derived from an EMBL/GenBank/DDBJ whole genome shotgun (WGS) entry which is preliminary data.</text>
</comment>
<evidence type="ECO:0000313" key="13">
    <source>
        <dbReference type="Proteomes" id="UP001175228"/>
    </source>
</evidence>
<dbReference type="EMBL" id="JAUEPU010000081">
    <property type="protein sequence ID" value="KAK0480435.1"/>
    <property type="molecule type" value="Genomic_DNA"/>
</dbReference>
<evidence type="ECO:0000256" key="5">
    <source>
        <dbReference type="ARBA" id="ARBA00022989"/>
    </source>
</evidence>
<evidence type="ECO:0000256" key="7">
    <source>
        <dbReference type="ARBA" id="ARBA00023136"/>
    </source>
</evidence>
<feature type="region of interest" description="Disordered" evidence="10">
    <location>
        <begin position="388"/>
        <end position="409"/>
    </location>
</feature>
<evidence type="ECO:0000256" key="4">
    <source>
        <dbReference type="ARBA" id="ARBA00022692"/>
    </source>
</evidence>
<proteinExistence type="inferred from homology"/>
<dbReference type="InterPro" id="IPR001499">
    <property type="entry name" value="GPCR_STE3"/>
</dbReference>
<comment type="subcellular location">
    <subcellularLocation>
        <location evidence="1">Membrane</location>
        <topology evidence="1">Multi-pass membrane protein</topology>
    </subcellularLocation>
</comment>
<organism evidence="12 13">
    <name type="scientific">Armillaria luteobubalina</name>
    <dbReference type="NCBI Taxonomy" id="153913"/>
    <lineage>
        <taxon>Eukaryota</taxon>
        <taxon>Fungi</taxon>
        <taxon>Dikarya</taxon>
        <taxon>Basidiomycota</taxon>
        <taxon>Agaricomycotina</taxon>
        <taxon>Agaricomycetes</taxon>
        <taxon>Agaricomycetidae</taxon>
        <taxon>Agaricales</taxon>
        <taxon>Marasmiineae</taxon>
        <taxon>Physalacriaceae</taxon>
        <taxon>Armillaria</taxon>
    </lineage>
</organism>
<sequence length="409" mass="46671">MQISDPTYPLFPIFAFSGFILPLIPLRWHFLAWNSGTCYFIFWSSIANLNLFVNSIIWHGNAKNSAPLWCDISIRIMMAASVAIPASSLCINRRLYHIASIRAVSVTRAEKRRAILIDSLFCVLLPVLFTALQYVVQGHRFNIYGDFGPFPALYNTALLYILNCIWPVILGLISAVYCVLSLRSFMQRRADFNSFLSSNKSLTTSRYFRLMALSMTEICCTTPLAITMICINVLGSQVGPWRSWADTHFDYGRVEMFPWLLWRLSPFAIAGLEANRWITVFCSLLFFAFFGFAVEARKHYRMWWKFATSRFSRKETQQEKKHRNVNIVTELKMDYTKPLPPSPSTVSPLPLYSSTGSTVTTCEDGSSTEIDVYTPVDAKFKKISPSPIESECSFSSVTESQRDRRHTVA</sequence>
<dbReference type="InterPro" id="IPR000481">
    <property type="entry name" value="GPCR_Pheromne_B_alpha_rcpt"/>
</dbReference>
<reference evidence="12" key="1">
    <citation type="submission" date="2023-06" db="EMBL/GenBank/DDBJ databases">
        <authorList>
            <consortium name="Lawrence Berkeley National Laboratory"/>
            <person name="Ahrendt S."/>
            <person name="Sahu N."/>
            <person name="Indic B."/>
            <person name="Wong-Bajracharya J."/>
            <person name="Merenyi Z."/>
            <person name="Ke H.-M."/>
            <person name="Monk M."/>
            <person name="Kocsube S."/>
            <person name="Drula E."/>
            <person name="Lipzen A."/>
            <person name="Balint B."/>
            <person name="Henrissat B."/>
            <person name="Andreopoulos B."/>
            <person name="Martin F.M."/>
            <person name="Harder C.B."/>
            <person name="Rigling D."/>
            <person name="Ford K.L."/>
            <person name="Foster G.D."/>
            <person name="Pangilinan J."/>
            <person name="Papanicolaou A."/>
            <person name="Barry K."/>
            <person name="LaButti K."/>
            <person name="Viragh M."/>
            <person name="Koriabine M."/>
            <person name="Yan M."/>
            <person name="Riley R."/>
            <person name="Champramary S."/>
            <person name="Plett K.L."/>
            <person name="Tsai I.J."/>
            <person name="Slot J."/>
            <person name="Sipos G."/>
            <person name="Plett J."/>
            <person name="Nagy L.G."/>
            <person name="Grigoriev I.V."/>
        </authorList>
    </citation>
    <scope>NUCLEOTIDE SEQUENCE</scope>
    <source>
        <strain evidence="12">HWK02</strain>
    </source>
</reference>
<keyword evidence="5 11" id="KW-1133">Transmembrane helix</keyword>
<feature type="transmembrane region" description="Helical" evidence="11">
    <location>
        <begin position="157"/>
        <end position="180"/>
    </location>
</feature>
<evidence type="ECO:0000256" key="1">
    <source>
        <dbReference type="ARBA" id="ARBA00004141"/>
    </source>
</evidence>
<evidence type="ECO:0000256" key="8">
    <source>
        <dbReference type="ARBA" id="ARBA00023170"/>
    </source>
</evidence>
<dbReference type="Proteomes" id="UP001175228">
    <property type="component" value="Unassembled WGS sequence"/>
</dbReference>
<dbReference type="PANTHER" id="PTHR28097">
    <property type="entry name" value="PHEROMONE A FACTOR RECEPTOR"/>
    <property type="match status" value="1"/>
</dbReference>
<evidence type="ECO:0000313" key="12">
    <source>
        <dbReference type="EMBL" id="KAK0480435.1"/>
    </source>
</evidence>
<keyword evidence="4 11" id="KW-0812">Transmembrane</keyword>
<evidence type="ECO:0000256" key="3">
    <source>
        <dbReference type="ARBA" id="ARBA00022507"/>
    </source>
</evidence>
<dbReference type="AlphaFoldDB" id="A0AA39UIN7"/>
<evidence type="ECO:0000256" key="9">
    <source>
        <dbReference type="ARBA" id="ARBA00023224"/>
    </source>
</evidence>
<feature type="transmembrane region" description="Helical" evidence="11">
    <location>
        <begin position="113"/>
        <end position="137"/>
    </location>
</feature>
<dbReference type="GO" id="GO:0000750">
    <property type="term" value="P:pheromone-dependent signal transduction involved in conjugation with cellular fusion"/>
    <property type="evidence" value="ECO:0007669"/>
    <property type="project" value="TreeGrafter"/>
</dbReference>
<evidence type="ECO:0000256" key="6">
    <source>
        <dbReference type="ARBA" id="ARBA00023040"/>
    </source>
</evidence>
<keyword evidence="9" id="KW-0807">Transducer</keyword>
<comment type="similarity">
    <text evidence="2">Belongs to the G-protein coupled receptor 4 family.</text>
</comment>
<gene>
    <name evidence="12" type="ORF">EDD18DRAFT_836769</name>
</gene>
<evidence type="ECO:0000256" key="10">
    <source>
        <dbReference type="SAM" id="MobiDB-lite"/>
    </source>
</evidence>
<feature type="transmembrane region" description="Helical" evidence="11">
    <location>
        <begin position="6"/>
        <end position="26"/>
    </location>
</feature>
<name>A0AA39UIN7_9AGAR</name>
<keyword evidence="6" id="KW-0297">G-protein coupled receptor</keyword>
<dbReference type="PRINTS" id="PR00901">
    <property type="entry name" value="PHEROMONEBAR"/>
</dbReference>
<dbReference type="GO" id="GO:0004934">
    <property type="term" value="F:mating-type alpha-factor pheromone receptor activity"/>
    <property type="evidence" value="ECO:0007669"/>
    <property type="project" value="InterPro"/>
</dbReference>
<dbReference type="PANTHER" id="PTHR28097:SF1">
    <property type="entry name" value="PHEROMONE A FACTOR RECEPTOR"/>
    <property type="match status" value="1"/>
</dbReference>
<feature type="transmembrane region" description="Helical" evidence="11">
    <location>
        <begin position="72"/>
        <end position="92"/>
    </location>
</feature>
<keyword evidence="13" id="KW-1185">Reference proteome</keyword>
<feature type="transmembrane region" description="Helical" evidence="11">
    <location>
        <begin position="210"/>
        <end position="234"/>
    </location>
</feature>
<dbReference type="GO" id="GO:0005886">
    <property type="term" value="C:plasma membrane"/>
    <property type="evidence" value="ECO:0007669"/>
    <property type="project" value="TreeGrafter"/>
</dbReference>
<keyword evidence="7 11" id="KW-0472">Membrane</keyword>
<evidence type="ECO:0000256" key="11">
    <source>
        <dbReference type="SAM" id="Phobius"/>
    </source>
</evidence>
<keyword evidence="3" id="KW-0589">Pheromone response</keyword>
<dbReference type="Pfam" id="PF02076">
    <property type="entry name" value="STE3"/>
    <property type="match status" value="1"/>
</dbReference>
<feature type="transmembrane region" description="Helical" evidence="11">
    <location>
        <begin position="38"/>
        <end position="60"/>
    </location>
</feature>
<accession>A0AA39UIN7</accession>
<dbReference type="PRINTS" id="PR00899">
    <property type="entry name" value="GPCRSTE3"/>
</dbReference>
<dbReference type="CDD" id="cd14966">
    <property type="entry name" value="7tmD_STE3"/>
    <property type="match status" value="1"/>
</dbReference>
<evidence type="ECO:0000256" key="2">
    <source>
        <dbReference type="ARBA" id="ARBA00011085"/>
    </source>
</evidence>
<keyword evidence="8 12" id="KW-0675">Receptor</keyword>
<protein>
    <submittedName>
        <fullName evidence="12">Pheromone receptor Rcb2 B44</fullName>
    </submittedName>
</protein>